<evidence type="ECO:0000256" key="8">
    <source>
        <dbReference type="SAM" id="Phobius"/>
    </source>
</evidence>
<evidence type="ECO:0000259" key="10">
    <source>
        <dbReference type="PROSITE" id="PS50109"/>
    </source>
</evidence>
<gene>
    <name evidence="12" type="ORF">RM538_04200</name>
</gene>
<dbReference type="Pfam" id="PF12833">
    <property type="entry name" value="HTH_18"/>
    <property type="match status" value="1"/>
</dbReference>
<dbReference type="InterPro" id="IPR011110">
    <property type="entry name" value="Reg_prop"/>
</dbReference>
<keyword evidence="4" id="KW-0805">Transcription regulation</keyword>
<dbReference type="InterPro" id="IPR003594">
    <property type="entry name" value="HATPase_dom"/>
</dbReference>
<dbReference type="PANTHER" id="PTHR43547:SF2">
    <property type="entry name" value="HYBRID SIGNAL TRANSDUCTION HISTIDINE KINASE C"/>
    <property type="match status" value="1"/>
</dbReference>
<keyword evidence="3 7" id="KW-0597">Phosphoprotein</keyword>
<dbReference type="EC" id="2.7.13.3" evidence="2"/>
<comment type="catalytic activity">
    <reaction evidence="1">
        <text>ATP + protein L-histidine = ADP + protein N-phospho-L-histidine.</text>
        <dbReference type="EC" id="2.7.13.3"/>
    </reaction>
</comment>
<dbReference type="SUPFAM" id="SSF52172">
    <property type="entry name" value="CheY-like"/>
    <property type="match status" value="1"/>
</dbReference>
<accession>A0ABU2YC18</accession>
<dbReference type="CDD" id="cd00082">
    <property type="entry name" value="HisKA"/>
    <property type="match status" value="1"/>
</dbReference>
<dbReference type="SUPFAM" id="SSF63829">
    <property type="entry name" value="Calcium-dependent phosphotriesterase"/>
    <property type="match status" value="2"/>
</dbReference>
<dbReference type="PRINTS" id="PR00032">
    <property type="entry name" value="HTHARAC"/>
</dbReference>
<dbReference type="Gene3D" id="1.10.287.130">
    <property type="match status" value="1"/>
</dbReference>
<evidence type="ECO:0000256" key="1">
    <source>
        <dbReference type="ARBA" id="ARBA00000085"/>
    </source>
</evidence>
<dbReference type="CDD" id="cd17574">
    <property type="entry name" value="REC_OmpR"/>
    <property type="match status" value="1"/>
</dbReference>
<name>A0ABU2YC18_9FLAO</name>
<dbReference type="Pfam" id="PF00512">
    <property type="entry name" value="HisKA"/>
    <property type="match status" value="1"/>
</dbReference>
<dbReference type="Pfam" id="PF07494">
    <property type="entry name" value="Reg_prop"/>
    <property type="match status" value="2"/>
</dbReference>
<organism evidence="12 13">
    <name type="scientific">Patiriisocius hiemis</name>
    <dbReference type="NCBI Taxonomy" id="3075604"/>
    <lineage>
        <taxon>Bacteria</taxon>
        <taxon>Pseudomonadati</taxon>
        <taxon>Bacteroidota</taxon>
        <taxon>Flavobacteriia</taxon>
        <taxon>Flavobacteriales</taxon>
        <taxon>Flavobacteriaceae</taxon>
        <taxon>Patiriisocius</taxon>
    </lineage>
</organism>
<dbReference type="PROSITE" id="PS50110">
    <property type="entry name" value="RESPONSE_REGULATORY"/>
    <property type="match status" value="1"/>
</dbReference>
<dbReference type="InterPro" id="IPR036097">
    <property type="entry name" value="HisK_dim/P_sf"/>
</dbReference>
<evidence type="ECO:0000256" key="7">
    <source>
        <dbReference type="PROSITE-ProRule" id="PRU00169"/>
    </source>
</evidence>
<dbReference type="InterPro" id="IPR020449">
    <property type="entry name" value="Tscrpt_reg_AraC-type_HTH"/>
</dbReference>
<proteinExistence type="predicted"/>
<evidence type="ECO:0000256" key="3">
    <source>
        <dbReference type="ARBA" id="ARBA00022553"/>
    </source>
</evidence>
<evidence type="ECO:0000259" key="9">
    <source>
        <dbReference type="PROSITE" id="PS01124"/>
    </source>
</evidence>
<reference evidence="12 13" key="1">
    <citation type="submission" date="2023-09" db="EMBL/GenBank/DDBJ databases">
        <authorList>
            <person name="Rey-Velasco X."/>
        </authorList>
    </citation>
    <scope>NUCLEOTIDE SEQUENCE [LARGE SCALE GENOMIC DNA]</scope>
    <source>
        <strain evidence="12 13">W242</strain>
    </source>
</reference>
<evidence type="ECO:0000256" key="5">
    <source>
        <dbReference type="ARBA" id="ARBA00023125"/>
    </source>
</evidence>
<dbReference type="InterPro" id="IPR036890">
    <property type="entry name" value="HATPase_C_sf"/>
</dbReference>
<dbReference type="SUPFAM" id="SSF55874">
    <property type="entry name" value="ATPase domain of HSP90 chaperone/DNA topoisomerase II/histidine kinase"/>
    <property type="match status" value="1"/>
</dbReference>
<dbReference type="InterPro" id="IPR009057">
    <property type="entry name" value="Homeodomain-like_sf"/>
</dbReference>
<dbReference type="SMART" id="SM00448">
    <property type="entry name" value="REC"/>
    <property type="match status" value="1"/>
</dbReference>
<keyword evidence="13" id="KW-1185">Reference proteome</keyword>
<dbReference type="RefSeq" id="WP_311332141.1">
    <property type="nucleotide sequence ID" value="NZ_JAVRHZ010000001.1"/>
</dbReference>
<dbReference type="Pfam" id="PF02518">
    <property type="entry name" value="HATPase_c"/>
    <property type="match status" value="1"/>
</dbReference>
<feature type="transmembrane region" description="Helical" evidence="8">
    <location>
        <begin position="756"/>
        <end position="776"/>
    </location>
</feature>
<comment type="caution">
    <text evidence="12">The sequence shown here is derived from an EMBL/GenBank/DDBJ whole genome shotgun (WGS) entry which is preliminary data.</text>
</comment>
<dbReference type="Pfam" id="PF00072">
    <property type="entry name" value="Response_reg"/>
    <property type="match status" value="1"/>
</dbReference>
<evidence type="ECO:0000313" key="13">
    <source>
        <dbReference type="Proteomes" id="UP001254488"/>
    </source>
</evidence>
<dbReference type="InterPro" id="IPR011123">
    <property type="entry name" value="Y_Y_Y"/>
</dbReference>
<dbReference type="EMBL" id="JAVRHZ010000001">
    <property type="protein sequence ID" value="MDT0555194.1"/>
    <property type="molecule type" value="Genomic_DNA"/>
</dbReference>
<dbReference type="SMART" id="SM00388">
    <property type="entry name" value="HisKA"/>
    <property type="match status" value="1"/>
</dbReference>
<dbReference type="Gene3D" id="3.40.50.2300">
    <property type="match status" value="1"/>
</dbReference>
<evidence type="ECO:0000313" key="12">
    <source>
        <dbReference type="EMBL" id="MDT0555194.1"/>
    </source>
</evidence>
<dbReference type="InterPro" id="IPR003661">
    <property type="entry name" value="HisK_dim/P_dom"/>
</dbReference>
<dbReference type="SUPFAM" id="SSF46689">
    <property type="entry name" value="Homeodomain-like"/>
    <property type="match status" value="1"/>
</dbReference>
<feature type="domain" description="HTH araC/xylS-type" evidence="9">
    <location>
        <begin position="1208"/>
        <end position="1307"/>
    </location>
</feature>
<dbReference type="InterPro" id="IPR011006">
    <property type="entry name" value="CheY-like_superfamily"/>
</dbReference>
<evidence type="ECO:0000256" key="4">
    <source>
        <dbReference type="ARBA" id="ARBA00023015"/>
    </source>
</evidence>
<dbReference type="Proteomes" id="UP001254488">
    <property type="component" value="Unassembled WGS sequence"/>
</dbReference>
<evidence type="ECO:0000256" key="6">
    <source>
        <dbReference type="ARBA" id="ARBA00023163"/>
    </source>
</evidence>
<dbReference type="Gene3D" id="3.30.565.10">
    <property type="entry name" value="Histidine kinase-like ATPase, C-terminal domain"/>
    <property type="match status" value="1"/>
</dbReference>
<dbReference type="SMART" id="SM00342">
    <property type="entry name" value="HTH_ARAC"/>
    <property type="match status" value="1"/>
</dbReference>
<keyword evidence="8" id="KW-0472">Membrane</keyword>
<dbReference type="InterPro" id="IPR001789">
    <property type="entry name" value="Sig_transdc_resp-reg_receiver"/>
</dbReference>
<sequence length="1309" mass="150782">MRLLPIFFILNILLGYSQGDNSFSFKQLSGDNEDMPSGALGITQDSLGFIWMASVNGLNKYDGKAIKFFPKNFVSESDIIIYDKKIYTDREKNTWIITGERIIEKLNSKEETFTAVGNIPMPKVLYQSQNLNYFVGTSNNGIFKINHVTNDTIQILEKKDIPVNVNEFAEFKNIVWASTTSGIYKITPDNKYIKYKIPIVDESHTTVIGASENYGVFVGTYLNRVFKYNETTDKFQVFNGFPKYPLPENLYIHNLVFDSKDRLWIGSYGQGLFLVNFKEQKILNFKQDKLNPNTIPYDCIIAIYEDATNNIWIGTDGGGLCLYDEKLQKFNELTNDRVPNDVNLSLVKSVDIDDNGGLWMGTHNYGIINVDSTKNRFKTYDTENSGLTSNKIAYLKFIERDLWIANETPEIQILKPDGSIDTFNRNSKPKLDVGYIYHIFQDSEKRVWLSSSDSGLIQFDSEIGIVKQYRYNAEDINSLSSDLIYSIAEDSNKGIWIGTKYKGLCRIDQKTDKIKRYHEFDGLARYLYIDSEDMIWIATNTAGLIKFNPKTREKVVYDRSSGIAGSTICAILPDGDNLWLSSNQGVTKFDTKTLEVENYDQLDGLQSAYFATRSAVKDQKRNLFYFGGSKGINWFNPNNIEQNTSLTTTIITKVEVNEKTQSIFKPATYQHHENTINFTFNSLHYSSPNRNNFKYKLVNYDENWQEAKTINFVRYTNLPPNDYEFQVISSNYDDVWNETPATYHFTILKPWYTTNLAYIIYGLLIIACLYVFYRYLQWRLQIKNELEFEHKEAERLKKLDEFKNRLFTNISHEFRTPLTLISGPIENQLSKPDLKKEDREVLTMVERNAGRLLNLVNQILDLSKLETGNLKLSVAQENLELLLKQLVSPFKFKAKEKQINFTYSISKTNNVWFDKDVIEKIVLNLLSNALKYAPENGFVRFEALIQKDHLVISVTNNGVIYSKDDLQKLFNRYYQSDRKNDGAGIGLALVKELAILSRGNIVANMLNRDEIQFTVTLPVERTYFNSSEISSISAKVAENKNEEIKGESPIESQKNVSKNKPILLLVEDDDDIRLYVKSIFKNNYKIIEAVNGKQGIEKAFKTIPDLIISDVMMPIEDGISLCNTLKQDERTSHVPIILLTAKSENEHEIEGLKTGADDYITKPFKTERLKIKVEKLMENRIKLQKHFSKTLSINPELAITSTEVEFLKRLQTVLDKHITDPEFTSDQFVKLMQISRSQLHRKLKAITNMTTSEFIRSQRLKLAKELLIKSDATISEIAYQVGFNTPSYFIKCFKEIYHFTPNEFQSKAL</sequence>
<dbReference type="InterPro" id="IPR018060">
    <property type="entry name" value="HTH_AraC"/>
</dbReference>
<keyword evidence="8" id="KW-0812">Transmembrane</keyword>
<dbReference type="Gene3D" id="2.130.10.10">
    <property type="entry name" value="YVTN repeat-like/Quinoprotein amine dehydrogenase"/>
    <property type="match status" value="2"/>
</dbReference>
<feature type="domain" description="Histidine kinase" evidence="10">
    <location>
        <begin position="809"/>
        <end position="1021"/>
    </location>
</feature>
<dbReference type="InterPro" id="IPR015943">
    <property type="entry name" value="WD40/YVTN_repeat-like_dom_sf"/>
</dbReference>
<dbReference type="SUPFAM" id="SSF47384">
    <property type="entry name" value="Homodimeric domain of signal transducing histidine kinase"/>
    <property type="match status" value="1"/>
</dbReference>
<evidence type="ECO:0000256" key="2">
    <source>
        <dbReference type="ARBA" id="ARBA00012438"/>
    </source>
</evidence>
<dbReference type="Pfam" id="PF07495">
    <property type="entry name" value="Y_Y_Y"/>
    <property type="match status" value="1"/>
</dbReference>
<keyword evidence="6" id="KW-0804">Transcription</keyword>
<dbReference type="SMART" id="SM00387">
    <property type="entry name" value="HATPase_c"/>
    <property type="match status" value="1"/>
</dbReference>
<keyword evidence="8" id="KW-1133">Transmembrane helix</keyword>
<protein>
    <recommendedName>
        <fullName evidence="2">histidine kinase</fullName>
        <ecNumber evidence="2">2.7.13.3</ecNumber>
    </recommendedName>
</protein>
<evidence type="ECO:0000259" key="11">
    <source>
        <dbReference type="PROSITE" id="PS50110"/>
    </source>
</evidence>
<dbReference type="PANTHER" id="PTHR43547">
    <property type="entry name" value="TWO-COMPONENT HISTIDINE KINASE"/>
    <property type="match status" value="1"/>
</dbReference>
<dbReference type="InterPro" id="IPR013783">
    <property type="entry name" value="Ig-like_fold"/>
</dbReference>
<keyword evidence="5" id="KW-0238">DNA-binding</keyword>
<dbReference type="PROSITE" id="PS50109">
    <property type="entry name" value="HIS_KIN"/>
    <property type="match status" value="1"/>
</dbReference>
<dbReference type="PROSITE" id="PS01124">
    <property type="entry name" value="HTH_ARAC_FAMILY_2"/>
    <property type="match status" value="1"/>
</dbReference>
<feature type="modified residue" description="4-aspartylphosphate" evidence="7">
    <location>
        <position position="1110"/>
    </location>
</feature>
<dbReference type="InterPro" id="IPR005467">
    <property type="entry name" value="His_kinase_dom"/>
</dbReference>
<dbReference type="Gene3D" id="1.10.10.60">
    <property type="entry name" value="Homeodomain-like"/>
    <property type="match status" value="1"/>
</dbReference>
<feature type="domain" description="Response regulatory" evidence="11">
    <location>
        <begin position="1062"/>
        <end position="1177"/>
    </location>
</feature>
<dbReference type="Gene3D" id="2.60.40.10">
    <property type="entry name" value="Immunoglobulins"/>
    <property type="match status" value="1"/>
</dbReference>